<gene>
    <name evidence="5" type="ORF">HNR32_002648</name>
</gene>
<dbReference type="Gene3D" id="1.10.10.10">
    <property type="entry name" value="Winged helix-like DNA-binding domain superfamily/Winged helix DNA-binding domain"/>
    <property type="match status" value="1"/>
</dbReference>
<organism evidence="5 6">
    <name type="scientific">Pectinatus brassicae</name>
    <dbReference type="NCBI Taxonomy" id="862415"/>
    <lineage>
        <taxon>Bacteria</taxon>
        <taxon>Bacillati</taxon>
        <taxon>Bacillota</taxon>
        <taxon>Negativicutes</taxon>
        <taxon>Selenomonadales</taxon>
        <taxon>Selenomonadaceae</taxon>
        <taxon>Pectinatus</taxon>
    </lineage>
</organism>
<proteinExistence type="predicted"/>
<evidence type="ECO:0000313" key="6">
    <source>
        <dbReference type="Proteomes" id="UP000559117"/>
    </source>
</evidence>
<dbReference type="InterPro" id="IPR008920">
    <property type="entry name" value="TF_FadR/GntR_C"/>
</dbReference>
<dbReference type="GO" id="GO:0003677">
    <property type="term" value="F:DNA binding"/>
    <property type="evidence" value="ECO:0007669"/>
    <property type="project" value="UniProtKB-KW"/>
</dbReference>
<dbReference type="InterPro" id="IPR000524">
    <property type="entry name" value="Tscrpt_reg_HTH_GntR"/>
</dbReference>
<evidence type="ECO:0000256" key="1">
    <source>
        <dbReference type="ARBA" id="ARBA00023015"/>
    </source>
</evidence>
<keyword evidence="1" id="KW-0805">Transcription regulation</keyword>
<accession>A0A840UK20</accession>
<keyword evidence="6" id="KW-1185">Reference proteome</keyword>
<keyword evidence="2 5" id="KW-0238">DNA-binding</keyword>
<dbReference type="PANTHER" id="PTHR43537">
    <property type="entry name" value="TRANSCRIPTIONAL REGULATOR, GNTR FAMILY"/>
    <property type="match status" value="1"/>
</dbReference>
<keyword evidence="3" id="KW-0804">Transcription</keyword>
<dbReference type="RefSeq" id="WP_183863333.1">
    <property type="nucleotide sequence ID" value="NZ_JACHFH010000052.1"/>
</dbReference>
<dbReference type="InterPro" id="IPR036390">
    <property type="entry name" value="WH_DNA-bd_sf"/>
</dbReference>
<evidence type="ECO:0000256" key="3">
    <source>
        <dbReference type="ARBA" id="ARBA00023163"/>
    </source>
</evidence>
<comment type="caution">
    <text evidence="5">The sequence shown here is derived from an EMBL/GenBank/DDBJ whole genome shotgun (WGS) entry which is preliminary data.</text>
</comment>
<dbReference type="AlphaFoldDB" id="A0A840UK20"/>
<dbReference type="SUPFAM" id="SSF48008">
    <property type="entry name" value="GntR ligand-binding domain-like"/>
    <property type="match status" value="1"/>
</dbReference>
<reference evidence="5 6" key="1">
    <citation type="submission" date="2020-08" db="EMBL/GenBank/DDBJ databases">
        <title>Genomic Encyclopedia of Type Strains, Phase IV (KMG-IV): sequencing the most valuable type-strain genomes for metagenomic binning, comparative biology and taxonomic classification.</title>
        <authorList>
            <person name="Goeker M."/>
        </authorList>
    </citation>
    <scope>NUCLEOTIDE SEQUENCE [LARGE SCALE GENOMIC DNA]</scope>
    <source>
        <strain evidence="5 6">DSM 24661</strain>
    </source>
</reference>
<dbReference type="CDD" id="cd07377">
    <property type="entry name" value="WHTH_GntR"/>
    <property type="match status" value="1"/>
</dbReference>
<evidence type="ECO:0000256" key="2">
    <source>
        <dbReference type="ARBA" id="ARBA00023125"/>
    </source>
</evidence>
<protein>
    <submittedName>
        <fullName evidence="5">DNA-binding GntR family transcriptional regulator</fullName>
    </submittedName>
</protein>
<evidence type="ECO:0000313" key="5">
    <source>
        <dbReference type="EMBL" id="MBB5337486.1"/>
    </source>
</evidence>
<dbReference type="Pfam" id="PF00392">
    <property type="entry name" value="GntR"/>
    <property type="match status" value="1"/>
</dbReference>
<dbReference type="InterPro" id="IPR036388">
    <property type="entry name" value="WH-like_DNA-bd_sf"/>
</dbReference>
<dbReference type="EMBL" id="JACHFH010000052">
    <property type="protein sequence ID" value="MBB5337486.1"/>
    <property type="molecule type" value="Genomic_DNA"/>
</dbReference>
<dbReference type="PANTHER" id="PTHR43537:SF24">
    <property type="entry name" value="GLUCONATE OPERON TRANSCRIPTIONAL REPRESSOR"/>
    <property type="match status" value="1"/>
</dbReference>
<dbReference type="SUPFAM" id="SSF46785">
    <property type="entry name" value="Winged helix' DNA-binding domain"/>
    <property type="match status" value="1"/>
</dbReference>
<feature type="domain" description="HTH gntR-type" evidence="4">
    <location>
        <begin position="6"/>
        <end position="73"/>
    </location>
</feature>
<dbReference type="GO" id="GO:0003700">
    <property type="term" value="F:DNA-binding transcription factor activity"/>
    <property type="evidence" value="ECO:0007669"/>
    <property type="project" value="InterPro"/>
</dbReference>
<dbReference type="SMART" id="SM00345">
    <property type="entry name" value="HTH_GNTR"/>
    <property type="match status" value="1"/>
</dbReference>
<sequence>MNNNGHTLKEQIYNDIFTDIVHGKYPVNTIITEKFLMEKYNVSRAPIREALMQLTGTAVLSSIPRQGYKITAPSIQQMRDITSFRNALETSFLKTFYSFISADTIAELHKLCQAYDACATNDFIGRWHYNCLFHLKLFASYNNDYCYKLLQEALSIQTIFFVQSKHYASTSLHLAILDYLEKDEIDTAINILKADIGHFLLSTSAEEVS</sequence>
<dbReference type="PROSITE" id="PS50949">
    <property type="entry name" value="HTH_GNTR"/>
    <property type="match status" value="1"/>
</dbReference>
<evidence type="ECO:0000259" key="4">
    <source>
        <dbReference type="PROSITE" id="PS50949"/>
    </source>
</evidence>
<dbReference type="Gene3D" id="1.20.120.530">
    <property type="entry name" value="GntR ligand-binding domain-like"/>
    <property type="match status" value="1"/>
</dbReference>
<name>A0A840UK20_9FIRM</name>
<dbReference type="Proteomes" id="UP000559117">
    <property type="component" value="Unassembled WGS sequence"/>
</dbReference>